<gene>
    <name evidence="1" type="ORF">FG385_30985</name>
</gene>
<dbReference type="Gene3D" id="3.30.530.20">
    <property type="match status" value="1"/>
</dbReference>
<comment type="caution">
    <text evidence="1">The sequence shown here is derived from an EMBL/GenBank/DDBJ whole genome shotgun (WGS) entry which is preliminary data.</text>
</comment>
<reference evidence="1 2" key="1">
    <citation type="submission" date="2019-06" db="EMBL/GenBank/DDBJ databases">
        <title>Amycolatopsis alkalitolerans sp. nov., isolated from Gastrodia elata Blume.</title>
        <authorList>
            <person name="Narsing Rao M.P."/>
            <person name="Li W.J."/>
        </authorList>
    </citation>
    <scope>NUCLEOTIDE SEQUENCE [LARGE SCALE GENOMIC DNA]</scope>
    <source>
        <strain evidence="1 2">SYSUP0005</strain>
    </source>
</reference>
<dbReference type="SUPFAM" id="SSF55961">
    <property type="entry name" value="Bet v1-like"/>
    <property type="match status" value="1"/>
</dbReference>
<evidence type="ECO:0000313" key="1">
    <source>
        <dbReference type="EMBL" id="TNC20483.1"/>
    </source>
</evidence>
<proteinExistence type="predicted"/>
<dbReference type="InterPro" id="IPR023393">
    <property type="entry name" value="START-like_dom_sf"/>
</dbReference>
<sequence>MWQIEDEIVIARPVGEVFDFVADETNEPAYNPGMVRAEKVTAGPLGVGTRFVTTMKTWGRPLRGQVEYTAFDRPARLSSVTQMANTEITGTLTFQPVPAGTRLHWSWQLRPHGAAKLLALALRPVGARQEKTNWRRLKHHLETAPPRR</sequence>
<organism evidence="1 2">
    <name type="scientific">Amycolatopsis alkalitolerans</name>
    <dbReference type="NCBI Taxonomy" id="2547244"/>
    <lineage>
        <taxon>Bacteria</taxon>
        <taxon>Bacillati</taxon>
        <taxon>Actinomycetota</taxon>
        <taxon>Actinomycetes</taxon>
        <taxon>Pseudonocardiales</taxon>
        <taxon>Pseudonocardiaceae</taxon>
        <taxon>Amycolatopsis</taxon>
    </lineage>
</organism>
<name>A0A5C4LQB7_9PSEU</name>
<dbReference type="InterPro" id="IPR019587">
    <property type="entry name" value="Polyketide_cyclase/dehydratase"/>
</dbReference>
<dbReference type="OrthoDB" id="5951835at2"/>
<accession>A0A5C4LQB7</accession>
<dbReference type="RefSeq" id="WP_139100350.1">
    <property type="nucleotide sequence ID" value="NZ_VDFW01000043.1"/>
</dbReference>
<protein>
    <recommendedName>
        <fullName evidence="3">SRPBCC family protein</fullName>
    </recommendedName>
</protein>
<evidence type="ECO:0000313" key="2">
    <source>
        <dbReference type="Proteomes" id="UP000305546"/>
    </source>
</evidence>
<keyword evidence="2" id="KW-1185">Reference proteome</keyword>
<evidence type="ECO:0008006" key="3">
    <source>
        <dbReference type="Google" id="ProtNLM"/>
    </source>
</evidence>
<dbReference type="EMBL" id="VDFW01000043">
    <property type="protein sequence ID" value="TNC20483.1"/>
    <property type="molecule type" value="Genomic_DNA"/>
</dbReference>
<dbReference type="Proteomes" id="UP000305546">
    <property type="component" value="Unassembled WGS sequence"/>
</dbReference>
<dbReference type="AlphaFoldDB" id="A0A5C4LQB7"/>
<dbReference type="Pfam" id="PF10604">
    <property type="entry name" value="Polyketide_cyc2"/>
    <property type="match status" value="1"/>
</dbReference>